<dbReference type="Proteomes" id="UP000199036">
    <property type="component" value="Unassembled WGS sequence"/>
</dbReference>
<evidence type="ECO:0000256" key="2">
    <source>
        <dbReference type="SAM" id="Phobius"/>
    </source>
</evidence>
<feature type="compositionally biased region" description="Basic and acidic residues" evidence="1">
    <location>
        <begin position="9"/>
        <end position="20"/>
    </location>
</feature>
<evidence type="ECO:0000313" key="4">
    <source>
        <dbReference type="Proteomes" id="UP000199036"/>
    </source>
</evidence>
<organism evidence="3 4">
    <name type="scientific">Paenimyroides ummariense</name>
    <dbReference type="NCBI Taxonomy" id="913024"/>
    <lineage>
        <taxon>Bacteria</taxon>
        <taxon>Pseudomonadati</taxon>
        <taxon>Bacteroidota</taxon>
        <taxon>Flavobacteriia</taxon>
        <taxon>Flavobacteriales</taxon>
        <taxon>Flavobacteriaceae</taxon>
        <taxon>Paenimyroides</taxon>
    </lineage>
</organism>
<feature type="transmembrane region" description="Helical" evidence="2">
    <location>
        <begin position="58"/>
        <end position="75"/>
    </location>
</feature>
<proteinExistence type="predicted"/>
<dbReference type="OrthoDB" id="9808622at2"/>
<dbReference type="SUPFAM" id="SSF48452">
    <property type="entry name" value="TPR-like"/>
    <property type="match status" value="1"/>
</dbReference>
<dbReference type="Pfam" id="PF13174">
    <property type="entry name" value="TPR_6"/>
    <property type="match status" value="2"/>
</dbReference>
<keyword evidence="2" id="KW-1133">Transmembrane helix</keyword>
<accession>A0A1I5A3D4</accession>
<evidence type="ECO:0000256" key="1">
    <source>
        <dbReference type="SAM" id="MobiDB-lite"/>
    </source>
</evidence>
<dbReference type="RefSeq" id="WP_091521354.1">
    <property type="nucleotide sequence ID" value="NZ_FOVI01000007.1"/>
</dbReference>
<sequence length="257" mass="28555">MATYNKRGYKPEKPEVEKEENVHQAVLNDKSDTAEVFNSLDSSANKIGNWFTLNQSKVFYAIGALAVVAVGYLGYTNFILEPKEDEAANEMFQAQQYYDQAINGQATDSLYNLALNGGEGKMGFLGITEEYSGTNAANLAHYYAGTSYLNMGKFKEAIKHLEQFNSKDLFLKAMSLGAIGDAFAELNQQQEAFDFYKKASEHTTNDFTTPRYAYKAGLMALELGKKDEALKLFTNIKDNYKGSVEAANIDVYLGMAQ</sequence>
<keyword evidence="2" id="KW-0472">Membrane</keyword>
<protein>
    <submittedName>
        <fullName evidence="3">Tetratricopeptide repeat-containing protein</fullName>
    </submittedName>
</protein>
<dbReference type="InterPro" id="IPR011990">
    <property type="entry name" value="TPR-like_helical_dom_sf"/>
</dbReference>
<evidence type="ECO:0000313" key="3">
    <source>
        <dbReference type="EMBL" id="SFN57031.1"/>
    </source>
</evidence>
<keyword evidence="4" id="KW-1185">Reference proteome</keyword>
<keyword evidence="2" id="KW-0812">Transmembrane</keyword>
<dbReference type="Gene3D" id="1.25.40.10">
    <property type="entry name" value="Tetratricopeptide repeat domain"/>
    <property type="match status" value="1"/>
</dbReference>
<dbReference type="EMBL" id="FOVI01000007">
    <property type="protein sequence ID" value="SFN57031.1"/>
    <property type="molecule type" value="Genomic_DNA"/>
</dbReference>
<dbReference type="InterPro" id="IPR019734">
    <property type="entry name" value="TPR_rpt"/>
</dbReference>
<feature type="region of interest" description="Disordered" evidence="1">
    <location>
        <begin position="1"/>
        <end position="20"/>
    </location>
</feature>
<dbReference type="STRING" id="913024.SAMN05421741_10786"/>
<gene>
    <name evidence="3" type="ORF">SAMN05421741_10786</name>
</gene>
<dbReference type="AlphaFoldDB" id="A0A1I5A3D4"/>
<reference evidence="4" key="1">
    <citation type="submission" date="2016-10" db="EMBL/GenBank/DDBJ databases">
        <authorList>
            <person name="Varghese N."/>
            <person name="Submissions S."/>
        </authorList>
    </citation>
    <scope>NUCLEOTIDE SEQUENCE [LARGE SCALE GENOMIC DNA]</scope>
    <source>
        <strain evidence="4">DS-12</strain>
    </source>
</reference>
<name>A0A1I5A3D4_9FLAO</name>